<keyword evidence="3" id="KW-1185">Reference proteome</keyword>
<feature type="transmembrane region" description="Helical" evidence="1">
    <location>
        <begin position="66"/>
        <end position="85"/>
    </location>
</feature>
<evidence type="ECO:0000313" key="3">
    <source>
        <dbReference type="Proteomes" id="UP000886998"/>
    </source>
</evidence>
<dbReference type="AlphaFoldDB" id="A0A8X6MJE0"/>
<keyword evidence="1" id="KW-0472">Membrane</keyword>
<evidence type="ECO:0000256" key="1">
    <source>
        <dbReference type="SAM" id="Phobius"/>
    </source>
</evidence>
<accession>A0A8X6MJE0</accession>
<gene>
    <name evidence="2" type="ORF">TNIN_143041</name>
</gene>
<comment type="caution">
    <text evidence="2">The sequence shown here is derived from an EMBL/GenBank/DDBJ whole genome shotgun (WGS) entry which is preliminary data.</text>
</comment>
<name>A0A8X6MJE0_9ARAC</name>
<reference evidence="2" key="1">
    <citation type="submission" date="2020-08" db="EMBL/GenBank/DDBJ databases">
        <title>Multicomponent nature underlies the extraordinary mechanical properties of spider dragline silk.</title>
        <authorList>
            <person name="Kono N."/>
            <person name="Nakamura H."/>
            <person name="Mori M."/>
            <person name="Yoshida Y."/>
            <person name="Ohtoshi R."/>
            <person name="Malay A.D."/>
            <person name="Moran D.A.P."/>
            <person name="Tomita M."/>
            <person name="Numata K."/>
            <person name="Arakawa K."/>
        </authorList>
    </citation>
    <scope>NUCLEOTIDE SEQUENCE</scope>
</reference>
<feature type="transmembrane region" description="Helical" evidence="1">
    <location>
        <begin position="37"/>
        <end position="59"/>
    </location>
</feature>
<evidence type="ECO:0000313" key="2">
    <source>
        <dbReference type="EMBL" id="GFS56962.1"/>
    </source>
</evidence>
<organism evidence="2 3">
    <name type="scientific">Trichonephila inaurata madagascariensis</name>
    <dbReference type="NCBI Taxonomy" id="2747483"/>
    <lineage>
        <taxon>Eukaryota</taxon>
        <taxon>Metazoa</taxon>
        <taxon>Ecdysozoa</taxon>
        <taxon>Arthropoda</taxon>
        <taxon>Chelicerata</taxon>
        <taxon>Arachnida</taxon>
        <taxon>Araneae</taxon>
        <taxon>Araneomorphae</taxon>
        <taxon>Entelegynae</taxon>
        <taxon>Araneoidea</taxon>
        <taxon>Nephilidae</taxon>
        <taxon>Trichonephila</taxon>
        <taxon>Trichonephila inaurata</taxon>
    </lineage>
</organism>
<protein>
    <submittedName>
        <fullName evidence="2">Uncharacterized protein</fullName>
    </submittedName>
</protein>
<keyword evidence="1" id="KW-0812">Transmembrane</keyword>
<dbReference type="EMBL" id="BMAV01027169">
    <property type="protein sequence ID" value="GFS56962.1"/>
    <property type="molecule type" value="Genomic_DNA"/>
</dbReference>
<keyword evidence="1" id="KW-1133">Transmembrane helix</keyword>
<proteinExistence type="predicted"/>
<dbReference type="Proteomes" id="UP000886998">
    <property type="component" value="Unassembled WGS sequence"/>
</dbReference>
<sequence>MVLFYCLSCNRFPTVSSLAICCMIELASNVLSLELGVIFFATAEAYDCGFCCCGVAFWARALAFSVQMLFLGLSFCCFLLIGLLGHPEKLAG</sequence>